<sequence length="69" mass="7332">MNTDLPGARWFKSSHSESSGACVEVAWLADGMIGIRDSKNATGPALVFPADEWVAFTTGITVGEYDLPS</sequence>
<dbReference type="EMBL" id="CP041695">
    <property type="protein sequence ID" value="QDP80956.1"/>
    <property type="molecule type" value="Genomic_DNA"/>
</dbReference>
<name>A0A516NPX2_9NOCA</name>
<dbReference type="Pfam" id="PF04149">
    <property type="entry name" value="DUF397"/>
    <property type="match status" value="1"/>
</dbReference>
<evidence type="ECO:0000313" key="2">
    <source>
        <dbReference type="EMBL" id="QDP80956.1"/>
    </source>
</evidence>
<reference evidence="2 3" key="1">
    <citation type="submission" date="2019-07" db="EMBL/GenBank/DDBJ databases">
        <title>Complete Genome Sequence and Methylome Analysis of Nocardia otitidis-caviarum NEB252.</title>
        <authorList>
            <person name="Fomenkov A."/>
            <person name="Anton B.P."/>
            <person name="Vincze T."/>
            <person name="Roberts R.J."/>
        </authorList>
    </citation>
    <scope>NUCLEOTIDE SEQUENCE [LARGE SCALE GENOMIC DNA]</scope>
    <source>
        <strain evidence="2 3">NEB252</strain>
    </source>
</reference>
<feature type="domain" description="DUF397" evidence="1">
    <location>
        <begin position="8"/>
        <end position="60"/>
    </location>
</feature>
<protein>
    <submittedName>
        <fullName evidence="2">DUF397 domain-containing protein</fullName>
    </submittedName>
</protein>
<accession>A0A516NPX2</accession>
<dbReference type="Proteomes" id="UP000317039">
    <property type="component" value="Chromosome"/>
</dbReference>
<evidence type="ECO:0000259" key="1">
    <source>
        <dbReference type="Pfam" id="PF04149"/>
    </source>
</evidence>
<gene>
    <name evidence="2" type="ORF">FOH10_21810</name>
</gene>
<dbReference type="KEGG" id="nod:FOH10_21810"/>
<evidence type="ECO:0000313" key="3">
    <source>
        <dbReference type="Proteomes" id="UP000317039"/>
    </source>
</evidence>
<organism evidence="2 3">
    <name type="scientific">Nocardia otitidiscaviarum</name>
    <dbReference type="NCBI Taxonomy" id="1823"/>
    <lineage>
        <taxon>Bacteria</taxon>
        <taxon>Bacillati</taxon>
        <taxon>Actinomycetota</taxon>
        <taxon>Actinomycetes</taxon>
        <taxon>Mycobacteriales</taxon>
        <taxon>Nocardiaceae</taxon>
        <taxon>Nocardia</taxon>
    </lineage>
</organism>
<proteinExistence type="predicted"/>
<dbReference type="GeneID" id="80334997"/>
<dbReference type="RefSeq" id="WP_143982123.1">
    <property type="nucleotide sequence ID" value="NZ_CP041695.1"/>
</dbReference>
<dbReference type="AlphaFoldDB" id="A0A516NPX2"/>
<dbReference type="InterPro" id="IPR007278">
    <property type="entry name" value="DUF397"/>
</dbReference>